<name>A0A5R9GC43_9BACL</name>
<feature type="compositionally biased region" description="Low complexity" evidence="4">
    <location>
        <begin position="34"/>
        <end position="52"/>
    </location>
</feature>
<sequence>MKMFTARTKKHGLIVLSAFMAVALAACGGGATSGGDTTASEPAATEPAPAAEAKAHEKAAEPVNIIITNGKGEITSQWEQAAKDFMAANPDITVETRSAAVGDALNVFDMMTASGKTVTIAMFEPSAALNKYKDVYSDLSNEQWVSETDSALKNEQGQVVGFPFAIEGFGLVYNKQVVEKAAGGAFDPFSINTRDKLVELFDKLQASGVTYPVAYQTESWSVSNHYSTQFINQAADPTEVVKQLEAGTLDLASNATWNGYYDTMDLLASKKYNKYGERPLGSYYDDAHVAVGKGESAVLFNGNWAYDSLQAVAGDDFGFIPVPVDNDPANPLNGKIAAGATQVLVINKAAKPEEQEAAKKFLNWLVYDAAGQDFIVNKSQVISAFKNNPNKVTNPLGAAIGDAIANSRTMPFSTNYVLAEEWNTIIGPEVQKYIVGKNTREDLAKFIQNYYAK</sequence>
<protein>
    <submittedName>
        <fullName evidence="6">Carbohydrate ABC transporter substrate-binding protein</fullName>
    </submittedName>
</protein>
<dbReference type="EMBL" id="VCIW01000008">
    <property type="protein sequence ID" value="TLS51630.1"/>
    <property type="molecule type" value="Genomic_DNA"/>
</dbReference>
<reference evidence="6 7" key="1">
    <citation type="submission" date="2019-05" db="EMBL/GenBank/DDBJ databases">
        <authorList>
            <person name="Narsing Rao M.P."/>
            <person name="Li W.J."/>
        </authorList>
    </citation>
    <scope>NUCLEOTIDE SEQUENCE [LARGE SCALE GENOMIC DNA]</scope>
    <source>
        <strain evidence="6 7">SYSU_K30003</strain>
    </source>
</reference>
<evidence type="ECO:0000313" key="6">
    <source>
        <dbReference type="EMBL" id="TLS51630.1"/>
    </source>
</evidence>
<evidence type="ECO:0000256" key="5">
    <source>
        <dbReference type="SAM" id="SignalP"/>
    </source>
</evidence>
<dbReference type="PANTHER" id="PTHR43649:SF34">
    <property type="entry name" value="ABC TRANSPORTER PERIPLASMIC-BINDING PROTEIN YCJN-RELATED"/>
    <property type="match status" value="1"/>
</dbReference>
<dbReference type="InterPro" id="IPR050490">
    <property type="entry name" value="Bact_solute-bd_prot1"/>
</dbReference>
<dbReference type="SUPFAM" id="SSF53850">
    <property type="entry name" value="Periplasmic binding protein-like II"/>
    <property type="match status" value="1"/>
</dbReference>
<feature type="signal peptide" evidence="5">
    <location>
        <begin position="1"/>
        <end position="25"/>
    </location>
</feature>
<keyword evidence="3 5" id="KW-0732">Signal</keyword>
<dbReference type="RefSeq" id="WP_138194851.1">
    <property type="nucleotide sequence ID" value="NZ_VCIW01000008.1"/>
</dbReference>
<evidence type="ECO:0000256" key="4">
    <source>
        <dbReference type="SAM" id="MobiDB-lite"/>
    </source>
</evidence>
<comment type="caution">
    <text evidence="6">The sequence shown here is derived from an EMBL/GenBank/DDBJ whole genome shotgun (WGS) entry which is preliminary data.</text>
</comment>
<evidence type="ECO:0000256" key="2">
    <source>
        <dbReference type="ARBA" id="ARBA00022448"/>
    </source>
</evidence>
<dbReference type="PANTHER" id="PTHR43649">
    <property type="entry name" value="ARABINOSE-BINDING PROTEIN-RELATED"/>
    <property type="match status" value="1"/>
</dbReference>
<dbReference type="Gene3D" id="3.40.190.10">
    <property type="entry name" value="Periplasmic binding protein-like II"/>
    <property type="match status" value="2"/>
</dbReference>
<dbReference type="PROSITE" id="PS51257">
    <property type="entry name" value="PROKAR_LIPOPROTEIN"/>
    <property type="match status" value="1"/>
</dbReference>
<dbReference type="OrthoDB" id="9763054at2"/>
<dbReference type="AlphaFoldDB" id="A0A5R9GC43"/>
<evidence type="ECO:0000256" key="1">
    <source>
        <dbReference type="ARBA" id="ARBA00008520"/>
    </source>
</evidence>
<keyword evidence="7" id="KW-1185">Reference proteome</keyword>
<proteinExistence type="inferred from homology"/>
<evidence type="ECO:0000313" key="7">
    <source>
        <dbReference type="Proteomes" id="UP000309676"/>
    </source>
</evidence>
<keyword evidence="2" id="KW-0813">Transport</keyword>
<evidence type="ECO:0000256" key="3">
    <source>
        <dbReference type="ARBA" id="ARBA00022729"/>
    </source>
</evidence>
<comment type="similarity">
    <text evidence="1">Belongs to the bacterial solute-binding protein 1 family.</text>
</comment>
<dbReference type="Proteomes" id="UP000309676">
    <property type="component" value="Unassembled WGS sequence"/>
</dbReference>
<gene>
    <name evidence="6" type="ORF">FE782_14085</name>
</gene>
<feature type="region of interest" description="Disordered" evidence="4">
    <location>
        <begin position="33"/>
        <end position="56"/>
    </location>
</feature>
<feature type="chain" id="PRO_5039019413" evidence="5">
    <location>
        <begin position="26"/>
        <end position="453"/>
    </location>
</feature>
<accession>A0A5R9GC43</accession>
<organism evidence="6 7">
    <name type="scientific">Paenibacillus antri</name>
    <dbReference type="NCBI Taxonomy" id="2582848"/>
    <lineage>
        <taxon>Bacteria</taxon>
        <taxon>Bacillati</taxon>
        <taxon>Bacillota</taxon>
        <taxon>Bacilli</taxon>
        <taxon>Bacillales</taxon>
        <taxon>Paenibacillaceae</taxon>
        <taxon>Paenibacillus</taxon>
    </lineage>
</organism>